<reference evidence="2 3" key="1">
    <citation type="journal article" date="2014" name="Agronomy (Basel)">
        <title>A Draft Genome Sequence for Ensete ventricosum, the Drought-Tolerant Tree Against Hunger.</title>
        <authorList>
            <person name="Harrison J."/>
            <person name="Moore K.A."/>
            <person name="Paszkiewicz K."/>
            <person name="Jones T."/>
            <person name="Grant M."/>
            <person name="Ambacheew D."/>
            <person name="Muzemil S."/>
            <person name="Studholme D.J."/>
        </authorList>
    </citation>
    <scope>NUCLEOTIDE SEQUENCE [LARGE SCALE GENOMIC DNA]</scope>
</reference>
<dbReference type="AlphaFoldDB" id="A0A426ZR23"/>
<accession>A0A426ZR23</accession>
<name>A0A426ZR23_ENSVE</name>
<organism evidence="2 3">
    <name type="scientific">Ensete ventricosum</name>
    <name type="common">Abyssinian banana</name>
    <name type="synonym">Musa ensete</name>
    <dbReference type="NCBI Taxonomy" id="4639"/>
    <lineage>
        <taxon>Eukaryota</taxon>
        <taxon>Viridiplantae</taxon>
        <taxon>Streptophyta</taxon>
        <taxon>Embryophyta</taxon>
        <taxon>Tracheophyta</taxon>
        <taxon>Spermatophyta</taxon>
        <taxon>Magnoliopsida</taxon>
        <taxon>Liliopsida</taxon>
        <taxon>Zingiberales</taxon>
        <taxon>Musaceae</taxon>
        <taxon>Ensete</taxon>
    </lineage>
</organism>
<evidence type="ECO:0000313" key="3">
    <source>
        <dbReference type="Proteomes" id="UP000287651"/>
    </source>
</evidence>
<dbReference type="EMBL" id="AMZH03005403">
    <property type="protein sequence ID" value="RRT66473.1"/>
    <property type="molecule type" value="Genomic_DNA"/>
</dbReference>
<dbReference type="Proteomes" id="UP000287651">
    <property type="component" value="Unassembled WGS sequence"/>
</dbReference>
<proteinExistence type="predicted"/>
<protein>
    <submittedName>
        <fullName evidence="2">Uncharacterized protein</fullName>
    </submittedName>
</protein>
<sequence>MTSRFFSPRGEKKPFFLAKPRRCLRRGGGDISARESGVGSLGSPTSSLSSSPSSSSADTTQWSDPFALNIDTPIQIVNSYLMQVKKMTIKCFVVFQRSIGIRCEPTTKK</sequence>
<gene>
    <name evidence="2" type="ORF">B296_00014697</name>
</gene>
<evidence type="ECO:0000256" key="1">
    <source>
        <dbReference type="SAM" id="MobiDB-lite"/>
    </source>
</evidence>
<evidence type="ECO:0000313" key="2">
    <source>
        <dbReference type="EMBL" id="RRT66473.1"/>
    </source>
</evidence>
<feature type="compositionally biased region" description="Low complexity" evidence="1">
    <location>
        <begin position="36"/>
        <end position="56"/>
    </location>
</feature>
<comment type="caution">
    <text evidence="2">The sequence shown here is derived from an EMBL/GenBank/DDBJ whole genome shotgun (WGS) entry which is preliminary data.</text>
</comment>
<feature type="region of interest" description="Disordered" evidence="1">
    <location>
        <begin position="26"/>
        <end position="60"/>
    </location>
</feature>